<organism evidence="9">
    <name type="scientific">Anopheles sinensis</name>
    <name type="common">Mosquito</name>
    <dbReference type="NCBI Taxonomy" id="74873"/>
    <lineage>
        <taxon>Eukaryota</taxon>
        <taxon>Metazoa</taxon>
        <taxon>Ecdysozoa</taxon>
        <taxon>Arthropoda</taxon>
        <taxon>Hexapoda</taxon>
        <taxon>Insecta</taxon>
        <taxon>Pterygota</taxon>
        <taxon>Neoptera</taxon>
        <taxon>Endopterygota</taxon>
        <taxon>Diptera</taxon>
        <taxon>Nematocera</taxon>
        <taxon>Culicoidea</taxon>
        <taxon>Culicidae</taxon>
        <taxon>Anophelinae</taxon>
        <taxon>Anopheles</taxon>
    </lineage>
</organism>
<feature type="domain" description="Peptidase S1" evidence="8">
    <location>
        <begin position="1"/>
        <end position="143"/>
    </location>
</feature>
<sequence>MGACLSSSLEDKDETVQLFAAGWGMTERRNKSPEQLMQVNLTTVPIDKCREQYKQLQNKSNLKKREIYDTQYCAIGKLNEEMFYSDTCQGDSGGPLFYEENIYGVPKYILVGIISYGINCMRDIPGVYVRVAPYLDWMASEVWPFEVCDEPFH</sequence>
<evidence type="ECO:0000256" key="4">
    <source>
        <dbReference type="ARBA" id="ARBA00022801"/>
    </source>
</evidence>
<dbReference type="OrthoDB" id="6357057at2759"/>
<evidence type="ECO:0000256" key="5">
    <source>
        <dbReference type="ARBA" id="ARBA00022825"/>
    </source>
</evidence>
<dbReference type="EMBL" id="ATLV01013187">
    <property type="status" value="NOT_ANNOTATED_CDS"/>
    <property type="molecule type" value="Genomic_DNA"/>
</dbReference>
<evidence type="ECO:0000313" key="11">
    <source>
        <dbReference type="Proteomes" id="UP000030765"/>
    </source>
</evidence>
<dbReference type="SMART" id="SM00020">
    <property type="entry name" value="Tryp_SPc"/>
    <property type="match status" value="1"/>
</dbReference>
<dbReference type="FunFam" id="2.40.10.10:FF:000036">
    <property type="entry name" value="Trypsin beta"/>
    <property type="match status" value="1"/>
</dbReference>
<evidence type="ECO:0000256" key="2">
    <source>
        <dbReference type="ARBA" id="ARBA00022670"/>
    </source>
</evidence>
<dbReference type="VEuPathDB" id="VectorBase:ASIC004606"/>
<gene>
    <name evidence="9" type="ORF">ZHAS_00004606</name>
</gene>
<dbReference type="Pfam" id="PF00089">
    <property type="entry name" value="Trypsin"/>
    <property type="match status" value="1"/>
</dbReference>
<keyword evidence="2" id="KW-0645">Protease</keyword>
<dbReference type="PROSITE" id="PS00135">
    <property type="entry name" value="TRYPSIN_SER"/>
    <property type="match status" value="1"/>
</dbReference>
<evidence type="ECO:0000256" key="6">
    <source>
        <dbReference type="ARBA" id="ARBA00023157"/>
    </source>
</evidence>
<evidence type="ECO:0000256" key="1">
    <source>
        <dbReference type="ARBA" id="ARBA00004239"/>
    </source>
</evidence>
<evidence type="ECO:0000256" key="3">
    <source>
        <dbReference type="ARBA" id="ARBA00022757"/>
    </source>
</evidence>
<dbReference type="InterPro" id="IPR043504">
    <property type="entry name" value="Peptidase_S1_PA_chymotrypsin"/>
</dbReference>
<evidence type="ECO:0000313" key="10">
    <source>
        <dbReference type="EnsemblMetazoa" id="ASIC004606-PA"/>
    </source>
</evidence>
<dbReference type="AlphaFoldDB" id="A0A084VHM5"/>
<keyword evidence="6" id="KW-1015">Disulfide bond</keyword>
<dbReference type="GO" id="GO:0005576">
    <property type="term" value="C:extracellular region"/>
    <property type="evidence" value="ECO:0007669"/>
    <property type="project" value="UniProtKB-SubCell"/>
</dbReference>
<protein>
    <submittedName>
        <fullName evidence="10">Peptidase S1 domain-containing protein</fullName>
    </submittedName>
</protein>
<dbReference type="PANTHER" id="PTHR24276">
    <property type="entry name" value="POLYSERASE-RELATED"/>
    <property type="match status" value="1"/>
</dbReference>
<dbReference type="PANTHER" id="PTHR24276:SF98">
    <property type="entry name" value="FI18310P1-RELATED"/>
    <property type="match status" value="1"/>
</dbReference>
<comment type="subcellular location">
    <subcellularLocation>
        <location evidence="1">Secreted</location>
        <location evidence="1">Extracellular space</location>
    </subcellularLocation>
</comment>
<comment type="similarity">
    <text evidence="7">Belongs to the peptidase S1 family. CLIP subfamily.</text>
</comment>
<reference evidence="10" key="2">
    <citation type="submission" date="2020-05" db="UniProtKB">
        <authorList>
            <consortium name="EnsemblMetazoa"/>
        </authorList>
    </citation>
    <scope>IDENTIFICATION</scope>
</reference>
<name>A0A084VHM5_ANOSI</name>
<keyword evidence="3" id="KW-0222">Digestion</keyword>
<keyword evidence="4" id="KW-0378">Hydrolase</keyword>
<dbReference type="InterPro" id="IPR050430">
    <property type="entry name" value="Peptidase_S1"/>
</dbReference>
<dbReference type="STRING" id="74873.A0A084VHM5"/>
<evidence type="ECO:0000313" key="9">
    <source>
        <dbReference type="EMBL" id="KFB37469.1"/>
    </source>
</evidence>
<evidence type="ECO:0000256" key="7">
    <source>
        <dbReference type="ARBA" id="ARBA00024195"/>
    </source>
</evidence>
<dbReference type="InterPro" id="IPR001254">
    <property type="entry name" value="Trypsin_dom"/>
</dbReference>
<proteinExistence type="inferred from homology"/>
<dbReference type="GO" id="GO:0006508">
    <property type="term" value="P:proteolysis"/>
    <property type="evidence" value="ECO:0007669"/>
    <property type="project" value="UniProtKB-KW"/>
</dbReference>
<dbReference type="Proteomes" id="UP000030765">
    <property type="component" value="Unassembled WGS sequence"/>
</dbReference>
<dbReference type="InterPro" id="IPR009003">
    <property type="entry name" value="Peptidase_S1_PA"/>
</dbReference>
<accession>A0A084VHM5</accession>
<reference evidence="9 11" key="1">
    <citation type="journal article" date="2014" name="BMC Genomics">
        <title>Genome sequence of Anopheles sinensis provides insight into genetics basis of mosquito competence for malaria parasites.</title>
        <authorList>
            <person name="Zhou D."/>
            <person name="Zhang D."/>
            <person name="Ding G."/>
            <person name="Shi L."/>
            <person name="Hou Q."/>
            <person name="Ye Y."/>
            <person name="Xu Y."/>
            <person name="Zhou H."/>
            <person name="Xiong C."/>
            <person name="Li S."/>
            <person name="Yu J."/>
            <person name="Hong S."/>
            <person name="Yu X."/>
            <person name="Zou P."/>
            <person name="Chen C."/>
            <person name="Chang X."/>
            <person name="Wang W."/>
            <person name="Lv Y."/>
            <person name="Sun Y."/>
            <person name="Ma L."/>
            <person name="Shen B."/>
            <person name="Zhu C."/>
        </authorList>
    </citation>
    <scope>NUCLEOTIDE SEQUENCE [LARGE SCALE GENOMIC DNA]</scope>
</reference>
<dbReference type="SUPFAM" id="SSF50494">
    <property type="entry name" value="Trypsin-like serine proteases"/>
    <property type="match status" value="1"/>
</dbReference>
<dbReference type="OMA" id="MASEVWP"/>
<dbReference type="EnsemblMetazoa" id="ASIC004606-RA">
    <property type="protein sequence ID" value="ASIC004606-PA"/>
    <property type="gene ID" value="ASIC004606"/>
</dbReference>
<dbReference type="GO" id="GO:0007586">
    <property type="term" value="P:digestion"/>
    <property type="evidence" value="ECO:0007669"/>
    <property type="project" value="UniProtKB-KW"/>
</dbReference>
<dbReference type="VEuPathDB" id="VectorBase:ASIS024493"/>
<evidence type="ECO:0000259" key="8">
    <source>
        <dbReference type="PROSITE" id="PS50240"/>
    </source>
</evidence>
<dbReference type="Gene3D" id="2.40.10.10">
    <property type="entry name" value="Trypsin-like serine proteases"/>
    <property type="match status" value="1"/>
</dbReference>
<dbReference type="GO" id="GO:0004252">
    <property type="term" value="F:serine-type endopeptidase activity"/>
    <property type="evidence" value="ECO:0007669"/>
    <property type="project" value="InterPro"/>
</dbReference>
<keyword evidence="5" id="KW-0720">Serine protease</keyword>
<dbReference type="EMBL" id="KE524842">
    <property type="protein sequence ID" value="KFB37469.1"/>
    <property type="molecule type" value="Genomic_DNA"/>
</dbReference>
<dbReference type="InterPro" id="IPR033116">
    <property type="entry name" value="TRYPSIN_SER"/>
</dbReference>
<keyword evidence="11" id="KW-1185">Reference proteome</keyword>
<dbReference type="PROSITE" id="PS50240">
    <property type="entry name" value="TRYPSIN_DOM"/>
    <property type="match status" value="1"/>
</dbReference>